<dbReference type="EMBL" id="CP042243">
    <property type="protein sequence ID" value="QEK11221.1"/>
    <property type="molecule type" value="Genomic_DNA"/>
</dbReference>
<keyword evidence="7 8" id="KW-0472">Membrane</keyword>
<dbReference type="PANTHER" id="PTHR34975">
    <property type="entry name" value="SPORE GERMINATION PROTEIN A2"/>
    <property type="match status" value="1"/>
</dbReference>
<gene>
    <name evidence="9" type="ORF">FQB35_01905</name>
</gene>
<dbReference type="InterPro" id="IPR004761">
    <property type="entry name" value="Spore_GerAB"/>
</dbReference>
<protein>
    <submittedName>
        <fullName evidence="9">GerAB/ArcD/ProY family transporter</fullName>
    </submittedName>
</protein>
<keyword evidence="10" id="KW-1185">Reference proteome</keyword>
<evidence type="ECO:0000256" key="4">
    <source>
        <dbReference type="ARBA" id="ARBA00022544"/>
    </source>
</evidence>
<evidence type="ECO:0000313" key="9">
    <source>
        <dbReference type="EMBL" id="QEK11221.1"/>
    </source>
</evidence>
<feature type="transmembrane region" description="Helical" evidence="8">
    <location>
        <begin position="181"/>
        <end position="202"/>
    </location>
</feature>
<evidence type="ECO:0000256" key="7">
    <source>
        <dbReference type="ARBA" id="ARBA00023136"/>
    </source>
</evidence>
<dbReference type="GO" id="GO:0009847">
    <property type="term" value="P:spore germination"/>
    <property type="evidence" value="ECO:0007669"/>
    <property type="project" value="InterPro"/>
</dbReference>
<evidence type="ECO:0000313" key="10">
    <source>
        <dbReference type="Proteomes" id="UP000324646"/>
    </source>
</evidence>
<feature type="transmembrane region" description="Helical" evidence="8">
    <location>
        <begin position="214"/>
        <end position="247"/>
    </location>
</feature>
<sequence>MSNKEIISDKQGISLIIMFIIGTASIMARGLDAKQDLWLAVIIALIGAFPIVFIYAYLQYIFPGKDLFDIIYICFGNVIGKGIIIIYTWFLFHTGILVCMNFTNFVWIVALLETPKIILMISMIVLCTWIIKEGIEVMGRWAEFFVCVLVGFIFIAILFLIPKMHIKNIQPILNSGIKPFIKGTFSVFTFPFTQIIPFMIIFSNFKAKKSPYKIYLLGLLLGAIVILINSLGSILVLGVSTATGIYYPAYGSASRIGLGAILQRIEIIIATTFTLGAFIKAGVYLLATCKGISKIFKYNDYRFIVVPVSLLMINLSYFLHDSVMDYFEWILGVWTYYAFPFQIVFPIVILIVAKIRKKIQEV</sequence>
<dbReference type="Proteomes" id="UP000324646">
    <property type="component" value="Chromosome"/>
</dbReference>
<feature type="transmembrane region" description="Helical" evidence="8">
    <location>
        <begin position="104"/>
        <end position="129"/>
    </location>
</feature>
<keyword evidence="6 8" id="KW-1133">Transmembrane helix</keyword>
<organism evidence="9 10">
    <name type="scientific">Crassaminicella thermophila</name>
    <dbReference type="NCBI Taxonomy" id="2599308"/>
    <lineage>
        <taxon>Bacteria</taxon>
        <taxon>Bacillati</taxon>
        <taxon>Bacillota</taxon>
        <taxon>Clostridia</taxon>
        <taxon>Eubacteriales</taxon>
        <taxon>Clostridiaceae</taxon>
        <taxon>Crassaminicella</taxon>
    </lineage>
</organism>
<accession>A0A5C0SAM2</accession>
<dbReference type="KEGG" id="crs:FQB35_01905"/>
<evidence type="ECO:0000256" key="1">
    <source>
        <dbReference type="ARBA" id="ARBA00004141"/>
    </source>
</evidence>
<feature type="transmembrane region" description="Helical" evidence="8">
    <location>
        <begin position="331"/>
        <end position="353"/>
    </location>
</feature>
<evidence type="ECO:0000256" key="2">
    <source>
        <dbReference type="ARBA" id="ARBA00007998"/>
    </source>
</evidence>
<feature type="transmembrane region" description="Helical" evidence="8">
    <location>
        <begin position="267"/>
        <end position="289"/>
    </location>
</feature>
<dbReference type="NCBIfam" id="TIGR00912">
    <property type="entry name" value="2A0309"/>
    <property type="match status" value="1"/>
</dbReference>
<feature type="transmembrane region" description="Helical" evidence="8">
    <location>
        <begin position="12"/>
        <end position="31"/>
    </location>
</feature>
<evidence type="ECO:0000256" key="6">
    <source>
        <dbReference type="ARBA" id="ARBA00022989"/>
    </source>
</evidence>
<comment type="similarity">
    <text evidence="2">Belongs to the amino acid-polyamine-organocation (APC) superfamily. Spore germination protein (SGP) (TC 2.A.3.9) family.</text>
</comment>
<dbReference type="GO" id="GO:0016020">
    <property type="term" value="C:membrane"/>
    <property type="evidence" value="ECO:0007669"/>
    <property type="project" value="UniProtKB-SubCell"/>
</dbReference>
<feature type="transmembrane region" description="Helical" evidence="8">
    <location>
        <begin position="141"/>
        <end position="161"/>
    </location>
</feature>
<name>A0A5C0SAM2_CRATE</name>
<feature type="transmembrane region" description="Helical" evidence="8">
    <location>
        <begin position="301"/>
        <end position="319"/>
    </location>
</feature>
<evidence type="ECO:0000256" key="5">
    <source>
        <dbReference type="ARBA" id="ARBA00022692"/>
    </source>
</evidence>
<reference evidence="9 10" key="1">
    <citation type="submission" date="2019-07" db="EMBL/GenBank/DDBJ databases">
        <title>Complete genome of Crassaminicella thermophila SY095.</title>
        <authorList>
            <person name="Li X."/>
        </authorList>
    </citation>
    <scope>NUCLEOTIDE SEQUENCE [LARGE SCALE GENOMIC DNA]</scope>
    <source>
        <strain evidence="9 10">SY095</strain>
    </source>
</reference>
<feature type="transmembrane region" description="Helical" evidence="8">
    <location>
        <begin position="70"/>
        <end position="92"/>
    </location>
</feature>
<proteinExistence type="inferred from homology"/>
<keyword evidence="3" id="KW-0813">Transport</keyword>
<dbReference type="PANTHER" id="PTHR34975:SF2">
    <property type="entry name" value="SPORE GERMINATION PROTEIN A2"/>
    <property type="match status" value="1"/>
</dbReference>
<evidence type="ECO:0000256" key="8">
    <source>
        <dbReference type="SAM" id="Phobius"/>
    </source>
</evidence>
<keyword evidence="5 8" id="KW-0812">Transmembrane</keyword>
<dbReference type="OrthoDB" id="1675410at2"/>
<evidence type="ECO:0000256" key="3">
    <source>
        <dbReference type="ARBA" id="ARBA00022448"/>
    </source>
</evidence>
<dbReference type="AlphaFoldDB" id="A0A5C0SAM2"/>
<comment type="subcellular location">
    <subcellularLocation>
        <location evidence="1">Membrane</location>
        <topology evidence="1">Multi-pass membrane protein</topology>
    </subcellularLocation>
</comment>
<dbReference type="Pfam" id="PF03845">
    <property type="entry name" value="Spore_permease"/>
    <property type="match status" value="1"/>
</dbReference>
<dbReference type="RefSeq" id="WP_148808294.1">
    <property type="nucleotide sequence ID" value="NZ_CP042243.1"/>
</dbReference>
<keyword evidence="4" id="KW-0309">Germination</keyword>
<feature type="transmembrane region" description="Helical" evidence="8">
    <location>
        <begin position="37"/>
        <end position="58"/>
    </location>
</feature>